<gene>
    <name evidence="2" type="ORF">LMG7974_00216</name>
</gene>
<feature type="transmembrane region" description="Helical" evidence="1">
    <location>
        <begin position="82"/>
        <end position="108"/>
    </location>
</feature>
<dbReference type="RefSeq" id="WP_229932045.1">
    <property type="nucleotide sequence ID" value="NZ_CAJHOF010000002.1"/>
</dbReference>
<name>A0ABN7K442_9BACT</name>
<evidence type="ECO:0000313" key="2">
    <source>
        <dbReference type="EMBL" id="CAD7287281.1"/>
    </source>
</evidence>
<organism evidence="2 3">
    <name type="scientific">Campylobacter majalis</name>
    <dbReference type="NCBI Taxonomy" id="2790656"/>
    <lineage>
        <taxon>Bacteria</taxon>
        <taxon>Pseudomonadati</taxon>
        <taxon>Campylobacterota</taxon>
        <taxon>Epsilonproteobacteria</taxon>
        <taxon>Campylobacterales</taxon>
        <taxon>Campylobacteraceae</taxon>
        <taxon>Campylobacter</taxon>
    </lineage>
</organism>
<accession>A0ABN7K442</accession>
<dbReference type="EMBL" id="CAJHOF010000002">
    <property type="protein sequence ID" value="CAD7287281.1"/>
    <property type="molecule type" value="Genomic_DNA"/>
</dbReference>
<evidence type="ECO:0000313" key="3">
    <source>
        <dbReference type="Proteomes" id="UP000789803"/>
    </source>
</evidence>
<keyword evidence="1" id="KW-0472">Membrane</keyword>
<reference evidence="2 3" key="1">
    <citation type="submission" date="2020-11" db="EMBL/GenBank/DDBJ databases">
        <authorList>
            <person name="Peeters C."/>
        </authorList>
    </citation>
    <scope>NUCLEOTIDE SEQUENCE [LARGE SCALE GENOMIC DNA]</scope>
    <source>
        <strain evidence="2 3">LMG 7974</strain>
    </source>
</reference>
<protein>
    <submittedName>
        <fullName evidence="2">Uncharacterized protein</fullName>
    </submittedName>
</protein>
<keyword evidence="3" id="KW-1185">Reference proteome</keyword>
<comment type="caution">
    <text evidence="2">The sequence shown here is derived from an EMBL/GenBank/DDBJ whole genome shotgun (WGS) entry which is preliminary data.</text>
</comment>
<keyword evidence="1" id="KW-1133">Transmembrane helix</keyword>
<keyword evidence="1" id="KW-0812">Transmembrane</keyword>
<feature type="transmembrane region" description="Helical" evidence="1">
    <location>
        <begin position="34"/>
        <end position="61"/>
    </location>
</feature>
<sequence length="138" mass="15494">MGAIINLITSFFGIFSKNGVVSFALKSLSFSKMLIINLSILGLSLTYFYFLFETIIFFYNMTNKFLSLFNDLSSSSDRVARLAYDILSSFGILGAFIDVFNLFSPLFLGFFGAYFTRLGIICLIAIRTSLITLFISKI</sequence>
<evidence type="ECO:0000256" key="1">
    <source>
        <dbReference type="SAM" id="Phobius"/>
    </source>
</evidence>
<proteinExistence type="predicted"/>
<feature type="transmembrane region" description="Helical" evidence="1">
    <location>
        <begin position="114"/>
        <end position="135"/>
    </location>
</feature>
<dbReference type="Proteomes" id="UP000789803">
    <property type="component" value="Unassembled WGS sequence"/>
</dbReference>